<dbReference type="Proteomes" id="UP000030653">
    <property type="component" value="Unassembled WGS sequence"/>
</dbReference>
<feature type="compositionally biased region" description="Polar residues" evidence="1">
    <location>
        <begin position="309"/>
        <end position="318"/>
    </location>
</feature>
<feature type="compositionally biased region" description="Polar residues" evidence="1">
    <location>
        <begin position="285"/>
        <end position="302"/>
    </location>
</feature>
<evidence type="ECO:0000313" key="2">
    <source>
        <dbReference type="EMBL" id="EJT98161.1"/>
    </source>
</evidence>
<dbReference type="RefSeq" id="XP_040625059.1">
    <property type="nucleotide sequence ID" value="XM_040771347.1"/>
</dbReference>
<feature type="compositionally biased region" description="Polar residues" evidence="1">
    <location>
        <begin position="325"/>
        <end position="343"/>
    </location>
</feature>
<organism evidence="2 3">
    <name type="scientific">Dacryopinax primogenitus (strain DJM 731)</name>
    <name type="common">Brown rot fungus</name>
    <dbReference type="NCBI Taxonomy" id="1858805"/>
    <lineage>
        <taxon>Eukaryota</taxon>
        <taxon>Fungi</taxon>
        <taxon>Dikarya</taxon>
        <taxon>Basidiomycota</taxon>
        <taxon>Agaricomycotina</taxon>
        <taxon>Dacrymycetes</taxon>
        <taxon>Dacrymycetales</taxon>
        <taxon>Dacrymycetaceae</taxon>
        <taxon>Dacryopinax</taxon>
    </lineage>
</organism>
<dbReference type="EMBL" id="JH795874">
    <property type="protein sequence ID" value="EJT98161.1"/>
    <property type="molecule type" value="Genomic_DNA"/>
</dbReference>
<feature type="region of interest" description="Disordered" evidence="1">
    <location>
        <begin position="214"/>
        <end position="378"/>
    </location>
</feature>
<feature type="region of interest" description="Disordered" evidence="1">
    <location>
        <begin position="417"/>
        <end position="455"/>
    </location>
</feature>
<accession>M5FXF1</accession>
<dbReference type="AlphaFoldDB" id="M5FXF1"/>
<evidence type="ECO:0000256" key="1">
    <source>
        <dbReference type="SAM" id="MobiDB-lite"/>
    </source>
</evidence>
<gene>
    <name evidence="2" type="ORF">DACRYDRAFT_18236</name>
</gene>
<feature type="compositionally biased region" description="Acidic residues" evidence="1">
    <location>
        <begin position="445"/>
        <end position="455"/>
    </location>
</feature>
<keyword evidence="3" id="KW-1185">Reference proteome</keyword>
<evidence type="ECO:0000313" key="3">
    <source>
        <dbReference type="Proteomes" id="UP000030653"/>
    </source>
</evidence>
<feature type="compositionally biased region" description="Low complexity" evidence="1">
    <location>
        <begin position="348"/>
        <end position="359"/>
    </location>
</feature>
<name>M5FXF1_DACPD</name>
<feature type="compositionally biased region" description="Acidic residues" evidence="1">
    <location>
        <begin position="418"/>
        <end position="431"/>
    </location>
</feature>
<dbReference type="GeneID" id="63686409"/>
<sequence>MAARQDAERLRALVQGDSELIKAAMEYLARLRLLASTVGSLRDNATALAPIAALLACEENGSDMVTPASAQKASFRRPGEFQNCLKAVRSLLVRQAASSSPQQTPSRPSTTSFEALASSYRKYGVGRGAVQEMNRAMQEWERLLDKAKGGKHTAVEDPRYTKAIFVWVLIVLKFPIDKTAFCAEQNMRQVDLTNIHQSLDSRCFGRKAALEKKKDLHYQGPSPEEQDSTSPTKAQKRKASAIDMPDELVTPTKRPYTPSLLSGKRDSPSLSANKRADMDEEELDSSPTKRLTRSATGTQITPSKPFRYNSEQLGSSRTLLFPPSAESTRSVRSSNPFSPSPTKSRGKSLSPEPMPMSSSGLQDEEEDEREGYSPLPEPKYRLRPLFLETFGLSKKDNLREVEWFRAWRAQVIKRGFESDSEDEFEVFEEEESVRQEHDEGASVTDNDDDQDYEED</sequence>
<dbReference type="STRING" id="1858805.M5FXF1"/>
<reference evidence="2 3" key="1">
    <citation type="journal article" date="2012" name="Science">
        <title>The Paleozoic origin of enzymatic lignin decomposition reconstructed from 31 fungal genomes.</title>
        <authorList>
            <person name="Floudas D."/>
            <person name="Binder M."/>
            <person name="Riley R."/>
            <person name="Barry K."/>
            <person name="Blanchette R.A."/>
            <person name="Henrissat B."/>
            <person name="Martinez A.T."/>
            <person name="Otillar R."/>
            <person name="Spatafora J.W."/>
            <person name="Yadav J.S."/>
            <person name="Aerts A."/>
            <person name="Benoit I."/>
            <person name="Boyd A."/>
            <person name="Carlson A."/>
            <person name="Copeland A."/>
            <person name="Coutinho P.M."/>
            <person name="de Vries R.P."/>
            <person name="Ferreira P."/>
            <person name="Findley K."/>
            <person name="Foster B."/>
            <person name="Gaskell J."/>
            <person name="Glotzer D."/>
            <person name="Gorecki P."/>
            <person name="Heitman J."/>
            <person name="Hesse C."/>
            <person name="Hori C."/>
            <person name="Igarashi K."/>
            <person name="Jurgens J.A."/>
            <person name="Kallen N."/>
            <person name="Kersten P."/>
            <person name="Kohler A."/>
            <person name="Kuees U."/>
            <person name="Kumar T.K.A."/>
            <person name="Kuo A."/>
            <person name="LaButti K."/>
            <person name="Larrondo L.F."/>
            <person name="Lindquist E."/>
            <person name="Ling A."/>
            <person name="Lombard V."/>
            <person name="Lucas S."/>
            <person name="Lundell T."/>
            <person name="Martin R."/>
            <person name="McLaughlin D.J."/>
            <person name="Morgenstern I."/>
            <person name="Morin E."/>
            <person name="Murat C."/>
            <person name="Nagy L.G."/>
            <person name="Nolan M."/>
            <person name="Ohm R.A."/>
            <person name="Patyshakuliyeva A."/>
            <person name="Rokas A."/>
            <person name="Ruiz-Duenas F.J."/>
            <person name="Sabat G."/>
            <person name="Salamov A."/>
            <person name="Samejima M."/>
            <person name="Schmutz J."/>
            <person name="Slot J.C."/>
            <person name="St John F."/>
            <person name="Stenlid J."/>
            <person name="Sun H."/>
            <person name="Sun S."/>
            <person name="Syed K."/>
            <person name="Tsang A."/>
            <person name="Wiebenga A."/>
            <person name="Young D."/>
            <person name="Pisabarro A."/>
            <person name="Eastwood D.C."/>
            <person name="Martin F."/>
            <person name="Cullen D."/>
            <person name="Grigoriev I.V."/>
            <person name="Hibbett D.S."/>
        </authorList>
    </citation>
    <scope>NUCLEOTIDE SEQUENCE [LARGE SCALE GENOMIC DNA]</scope>
    <source>
        <strain evidence="2 3">DJM-731 SS1</strain>
    </source>
</reference>
<proteinExistence type="predicted"/>
<dbReference type="OrthoDB" id="10467616at2759"/>
<dbReference type="HOGENOM" id="CLU_601317_0_0_1"/>
<protein>
    <submittedName>
        <fullName evidence="2">Uncharacterized protein</fullName>
    </submittedName>
</protein>